<keyword evidence="20" id="KW-1185">Reference proteome</keyword>
<evidence type="ECO:0000313" key="20">
    <source>
        <dbReference type="Proteomes" id="UP000234503"/>
    </source>
</evidence>
<evidence type="ECO:0000256" key="14">
    <source>
        <dbReference type="ARBA" id="ARBA00023012"/>
    </source>
</evidence>
<dbReference type="Pfam" id="PF00512">
    <property type="entry name" value="HisKA"/>
    <property type="match status" value="1"/>
</dbReference>
<dbReference type="EC" id="2.7.13.3" evidence="3"/>
<dbReference type="InterPro" id="IPR036890">
    <property type="entry name" value="HATPase_C_sf"/>
</dbReference>
<dbReference type="FunFam" id="1.10.287.130:FF:000035">
    <property type="entry name" value="Two-component sensor histidine kinase"/>
    <property type="match status" value="1"/>
</dbReference>
<dbReference type="Gene3D" id="1.10.287.130">
    <property type="match status" value="1"/>
</dbReference>
<keyword evidence="12" id="KW-0067">ATP-binding</keyword>
<evidence type="ECO:0000313" key="19">
    <source>
        <dbReference type="EMBL" id="PLR38539.1"/>
    </source>
</evidence>
<dbReference type="InterPro" id="IPR003661">
    <property type="entry name" value="HisK_dim/P_dom"/>
</dbReference>
<feature type="domain" description="Histidine kinase" evidence="17">
    <location>
        <begin position="244"/>
        <end position="449"/>
    </location>
</feature>
<protein>
    <recommendedName>
        <fullName evidence="4">Sensor protein QseC</fullName>
        <ecNumber evidence="3">2.7.13.3</ecNumber>
    </recommendedName>
</protein>
<keyword evidence="9 16" id="KW-0812">Transmembrane</keyword>
<dbReference type="Gene3D" id="3.30.565.10">
    <property type="entry name" value="Histidine kinase-like ATPase, C-terminal domain"/>
    <property type="match status" value="1"/>
</dbReference>
<evidence type="ECO:0000256" key="4">
    <source>
        <dbReference type="ARBA" id="ARBA00017234"/>
    </source>
</evidence>
<dbReference type="NCBIfam" id="NF007664">
    <property type="entry name" value="PRK10337.1"/>
    <property type="match status" value="1"/>
</dbReference>
<dbReference type="SUPFAM" id="SSF47384">
    <property type="entry name" value="Homodimeric domain of signal transducing histidine kinase"/>
    <property type="match status" value="1"/>
</dbReference>
<dbReference type="PROSITE" id="PS50885">
    <property type="entry name" value="HAMP"/>
    <property type="match status" value="1"/>
</dbReference>
<dbReference type="SMART" id="SM00387">
    <property type="entry name" value="HATPase_c"/>
    <property type="match status" value="1"/>
</dbReference>
<keyword evidence="6" id="KW-0997">Cell inner membrane</keyword>
<proteinExistence type="predicted"/>
<evidence type="ECO:0000256" key="5">
    <source>
        <dbReference type="ARBA" id="ARBA00022475"/>
    </source>
</evidence>
<dbReference type="SMART" id="SM00388">
    <property type="entry name" value="HisKA"/>
    <property type="match status" value="1"/>
</dbReference>
<dbReference type="SUPFAM" id="SSF55874">
    <property type="entry name" value="ATPase domain of HSP90 chaperone/DNA topoisomerase II/histidine kinase"/>
    <property type="match status" value="1"/>
</dbReference>
<dbReference type="EMBL" id="PJZH01000003">
    <property type="protein sequence ID" value="PLR38539.1"/>
    <property type="molecule type" value="Genomic_DNA"/>
</dbReference>
<evidence type="ECO:0000256" key="11">
    <source>
        <dbReference type="ARBA" id="ARBA00022777"/>
    </source>
</evidence>
<dbReference type="Gene3D" id="1.20.5.1040">
    <property type="entry name" value="Sensor protein qsec"/>
    <property type="match status" value="2"/>
</dbReference>
<sequence>MKALSLRTRLILLFSLVLLLVWGIASALAWVRTQQTIDELFDTQQMLFAKRLATARLGELSAGEPVRLPKTRTLVRHGNRGELEDDALAFAIFDRHGEMRLNDGENGRDIRFDARHQGFVEGTLAGDDDRWRLLWLTAPGGDRIAVGQEVEYREEMAWAVVSGQFMPWLVSLPLLLLLMAWLIGRELGPLRQVAAELRQRAPEDGRPLATGRLPAEVLPLAAALNALFARVSSMLLRERRFTSDAAHELRSPLAALRVQTEVAQLAGDDEAMRHHALANLTEGIDRATRLVDQLLTLSRLEALSGPETLEPVDWAALVQQALAEAEPAARARQIRLELHTEGTPPAGRGQPLLLSLLLRNLLDNAVRYSPGGTMVRVTLGRAIRVEDQGPGMTAEQLARLGERFYRPPGQTESGSGLGMSIALRIAALHGITLRAENRPAGGLAVTITA</sequence>
<comment type="caution">
    <text evidence="19">The sequence shown here is derived from an EMBL/GenBank/DDBJ whole genome shotgun (WGS) entry which is preliminary data.</text>
</comment>
<dbReference type="Proteomes" id="UP000234503">
    <property type="component" value="Unassembled WGS sequence"/>
</dbReference>
<keyword evidence="7" id="KW-0597">Phosphoprotein</keyword>
<dbReference type="InterPro" id="IPR003594">
    <property type="entry name" value="HATPase_dom"/>
</dbReference>
<evidence type="ECO:0000256" key="12">
    <source>
        <dbReference type="ARBA" id="ARBA00022840"/>
    </source>
</evidence>
<accession>A0A2N5E9G0</accession>
<evidence type="ECO:0000256" key="13">
    <source>
        <dbReference type="ARBA" id="ARBA00022989"/>
    </source>
</evidence>
<dbReference type="AlphaFoldDB" id="A0A2N5E9G0"/>
<evidence type="ECO:0000256" key="2">
    <source>
        <dbReference type="ARBA" id="ARBA00004429"/>
    </source>
</evidence>
<keyword evidence="8" id="KW-0808">Transferase</keyword>
<dbReference type="RefSeq" id="WP_101823477.1">
    <property type="nucleotide sequence ID" value="NZ_PJZH01000003.1"/>
</dbReference>
<keyword evidence="15 16" id="KW-0472">Membrane</keyword>
<dbReference type="GO" id="GO:0000155">
    <property type="term" value="F:phosphorelay sensor kinase activity"/>
    <property type="evidence" value="ECO:0007669"/>
    <property type="project" value="InterPro"/>
</dbReference>
<evidence type="ECO:0000259" key="18">
    <source>
        <dbReference type="PROSITE" id="PS50885"/>
    </source>
</evidence>
<evidence type="ECO:0000256" key="3">
    <source>
        <dbReference type="ARBA" id="ARBA00012438"/>
    </source>
</evidence>
<name>A0A2N5E9G0_9GAMM</name>
<comment type="subcellular location">
    <subcellularLocation>
        <location evidence="2">Cell inner membrane</location>
        <topology evidence="2">Multi-pass membrane protein</topology>
    </subcellularLocation>
</comment>
<dbReference type="InterPro" id="IPR003660">
    <property type="entry name" value="HAMP_dom"/>
</dbReference>
<dbReference type="Pfam" id="PF02518">
    <property type="entry name" value="HATPase_c"/>
    <property type="match status" value="1"/>
</dbReference>
<keyword evidence="5" id="KW-1003">Cell membrane</keyword>
<organism evidence="19 20">
    <name type="scientific">Chimaeribacter coloradensis</name>
    <dbReference type="NCBI Taxonomy" id="2060068"/>
    <lineage>
        <taxon>Bacteria</taxon>
        <taxon>Pseudomonadati</taxon>
        <taxon>Pseudomonadota</taxon>
        <taxon>Gammaproteobacteria</taxon>
        <taxon>Enterobacterales</taxon>
        <taxon>Yersiniaceae</taxon>
        <taxon>Chimaeribacter</taxon>
    </lineage>
</organism>
<dbReference type="InterPro" id="IPR036097">
    <property type="entry name" value="HisK_dim/P_sf"/>
</dbReference>
<dbReference type="InterPro" id="IPR050428">
    <property type="entry name" value="TCS_sensor_his_kinase"/>
</dbReference>
<evidence type="ECO:0000256" key="10">
    <source>
        <dbReference type="ARBA" id="ARBA00022741"/>
    </source>
</evidence>
<reference evidence="19 20" key="1">
    <citation type="submission" date="2017-12" db="EMBL/GenBank/DDBJ databases">
        <title>Characterization of six clinical isolates of Enterochimera gen. nov., a novel genus of the Yersiniaciae family and the three species Enterochimera arupensis sp. nov., Enterochimera coloradensis sp. nov, and Enterochimera californica sp. nov.</title>
        <authorList>
            <person name="Rossi A."/>
            <person name="Fisher M."/>
        </authorList>
    </citation>
    <scope>NUCLEOTIDE SEQUENCE [LARGE SCALE GENOMIC DNA]</scope>
    <source>
        <strain evidence="20">2016-Iso4</strain>
    </source>
</reference>
<evidence type="ECO:0000259" key="17">
    <source>
        <dbReference type="PROSITE" id="PS50109"/>
    </source>
</evidence>
<feature type="domain" description="HAMP" evidence="18">
    <location>
        <begin position="184"/>
        <end position="236"/>
    </location>
</feature>
<evidence type="ECO:0000256" key="7">
    <source>
        <dbReference type="ARBA" id="ARBA00022553"/>
    </source>
</evidence>
<dbReference type="CDD" id="cd00082">
    <property type="entry name" value="HisKA"/>
    <property type="match status" value="1"/>
</dbReference>
<keyword evidence="14" id="KW-0902">Two-component regulatory system</keyword>
<dbReference type="GO" id="GO:0005524">
    <property type="term" value="F:ATP binding"/>
    <property type="evidence" value="ECO:0007669"/>
    <property type="project" value="UniProtKB-KW"/>
</dbReference>
<keyword evidence="11 19" id="KW-0418">Kinase</keyword>
<dbReference type="PANTHER" id="PTHR45436:SF14">
    <property type="entry name" value="SENSOR PROTEIN QSEC"/>
    <property type="match status" value="1"/>
</dbReference>
<comment type="catalytic activity">
    <reaction evidence="1">
        <text>ATP + protein L-histidine = ADP + protein N-phospho-L-histidine.</text>
        <dbReference type="EC" id="2.7.13.3"/>
    </reaction>
</comment>
<dbReference type="PANTHER" id="PTHR45436">
    <property type="entry name" value="SENSOR HISTIDINE KINASE YKOH"/>
    <property type="match status" value="1"/>
</dbReference>
<feature type="transmembrane region" description="Helical" evidence="16">
    <location>
        <begin position="165"/>
        <end position="183"/>
    </location>
</feature>
<evidence type="ECO:0000256" key="6">
    <source>
        <dbReference type="ARBA" id="ARBA00022519"/>
    </source>
</evidence>
<dbReference type="InterPro" id="IPR059132">
    <property type="entry name" value="QseC"/>
</dbReference>
<dbReference type="OrthoDB" id="9809766at2"/>
<keyword evidence="10" id="KW-0547">Nucleotide-binding</keyword>
<evidence type="ECO:0000256" key="1">
    <source>
        <dbReference type="ARBA" id="ARBA00000085"/>
    </source>
</evidence>
<evidence type="ECO:0000256" key="8">
    <source>
        <dbReference type="ARBA" id="ARBA00022679"/>
    </source>
</evidence>
<dbReference type="GO" id="GO:0005886">
    <property type="term" value="C:plasma membrane"/>
    <property type="evidence" value="ECO:0007669"/>
    <property type="project" value="TreeGrafter"/>
</dbReference>
<evidence type="ECO:0000256" key="16">
    <source>
        <dbReference type="SAM" id="Phobius"/>
    </source>
</evidence>
<dbReference type="PROSITE" id="PS50109">
    <property type="entry name" value="HIS_KIN"/>
    <property type="match status" value="1"/>
</dbReference>
<dbReference type="InterPro" id="IPR005467">
    <property type="entry name" value="His_kinase_dom"/>
</dbReference>
<keyword evidence="13 16" id="KW-1133">Transmembrane helix</keyword>
<gene>
    <name evidence="19" type="ORF">CYR32_06020</name>
</gene>
<evidence type="ECO:0000256" key="9">
    <source>
        <dbReference type="ARBA" id="ARBA00022692"/>
    </source>
</evidence>
<evidence type="ECO:0000256" key="15">
    <source>
        <dbReference type="ARBA" id="ARBA00023136"/>
    </source>
</evidence>